<gene>
    <name evidence="1" type="ORF">BTMF_LOCUS5641</name>
</gene>
<evidence type="ECO:0000313" key="2">
    <source>
        <dbReference type="Proteomes" id="UP000280834"/>
    </source>
</evidence>
<name>A0A0R3QJ12_9BILA</name>
<reference evidence="1 2" key="2">
    <citation type="submission" date="2018-11" db="EMBL/GenBank/DDBJ databases">
        <authorList>
            <consortium name="Pathogen Informatics"/>
        </authorList>
    </citation>
    <scope>NUCLEOTIDE SEQUENCE [LARGE SCALE GENOMIC DNA]</scope>
</reference>
<dbReference type="Proteomes" id="UP000280834">
    <property type="component" value="Unassembled WGS sequence"/>
</dbReference>
<evidence type="ECO:0000313" key="3">
    <source>
        <dbReference type="WBParaSite" id="BTMF_0000640801-mRNA-1"/>
    </source>
</evidence>
<accession>A0A0R3QJ12</accession>
<protein>
    <submittedName>
        <fullName evidence="3">Lipoyl-binding domain-containing protein</fullName>
    </submittedName>
</protein>
<dbReference type="WBParaSite" id="BTMF_0000640801-mRNA-1">
    <property type="protein sequence ID" value="BTMF_0000640801-mRNA-1"/>
    <property type="gene ID" value="BTMF_0000640801"/>
</dbReference>
<reference evidence="3" key="1">
    <citation type="submission" date="2017-02" db="UniProtKB">
        <authorList>
            <consortium name="WormBaseParasite"/>
        </authorList>
    </citation>
    <scope>IDENTIFICATION</scope>
</reference>
<organism evidence="3">
    <name type="scientific">Brugia timori</name>
    <dbReference type="NCBI Taxonomy" id="42155"/>
    <lineage>
        <taxon>Eukaryota</taxon>
        <taxon>Metazoa</taxon>
        <taxon>Ecdysozoa</taxon>
        <taxon>Nematoda</taxon>
        <taxon>Chromadorea</taxon>
        <taxon>Rhabditida</taxon>
        <taxon>Spirurina</taxon>
        <taxon>Spiruromorpha</taxon>
        <taxon>Filarioidea</taxon>
        <taxon>Onchocercidae</taxon>
        <taxon>Brugia</taxon>
    </lineage>
</organism>
<sequence length="61" mass="6375">MVIGYKTKGAIAVVTFGEDFVCFSEVLQRQAVVVGEVAEVKVFAEVAGAFVEAVAVVVVQA</sequence>
<evidence type="ECO:0000313" key="1">
    <source>
        <dbReference type="EMBL" id="VDO18319.1"/>
    </source>
</evidence>
<proteinExistence type="predicted"/>
<dbReference type="EMBL" id="UZAG01006193">
    <property type="protein sequence ID" value="VDO18319.1"/>
    <property type="molecule type" value="Genomic_DNA"/>
</dbReference>
<dbReference type="AlphaFoldDB" id="A0A0R3QJ12"/>
<keyword evidence="2" id="KW-1185">Reference proteome</keyword>